<protein>
    <submittedName>
        <fullName evidence="2">Uncharacterized protein</fullName>
    </submittedName>
</protein>
<sequence>MRREPPYLHTLEAVSAVASTLLSLAILAVLLQPRLG</sequence>
<gene>
    <name evidence="2" type="ORF">HNR42_002888</name>
</gene>
<keyword evidence="1" id="KW-0472">Membrane</keyword>
<evidence type="ECO:0000256" key="1">
    <source>
        <dbReference type="SAM" id="Phobius"/>
    </source>
</evidence>
<organism evidence="2 3">
    <name type="scientific">Deinobacterium chartae</name>
    <dbReference type="NCBI Taxonomy" id="521158"/>
    <lineage>
        <taxon>Bacteria</taxon>
        <taxon>Thermotogati</taxon>
        <taxon>Deinococcota</taxon>
        <taxon>Deinococci</taxon>
        <taxon>Deinococcales</taxon>
        <taxon>Deinococcaceae</taxon>
        <taxon>Deinobacterium</taxon>
    </lineage>
</organism>
<keyword evidence="1" id="KW-0812">Transmembrane</keyword>
<evidence type="ECO:0000313" key="2">
    <source>
        <dbReference type="EMBL" id="MBB6099447.1"/>
    </source>
</evidence>
<reference evidence="2 3" key="1">
    <citation type="submission" date="2020-08" db="EMBL/GenBank/DDBJ databases">
        <title>Genomic Encyclopedia of Type Strains, Phase IV (KMG-IV): sequencing the most valuable type-strain genomes for metagenomic binning, comparative biology and taxonomic classification.</title>
        <authorList>
            <person name="Goeker M."/>
        </authorList>
    </citation>
    <scope>NUCLEOTIDE SEQUENCE [LARGE SCALE GENOMIC DNA]</scope>
    <source>
        <strain evidence="2 3">DSM 21458</strain>
    </source>
</reference>
<feature type="transmembrane region" description="Helical" evidence="1">
    <location>
        <begin position="13"/>
        <end position="31"/>
    </location>
</feature>
<dbReference type="AlphaFoldDB" id="A0A841I185"/>
<comment type="caution">
    <text evidence="2">The sequence shown here is derived from an EMBL/GenBank/DDBJ whole genome shotgun (WGS) entry which is preliminary data.</text>
</comment>
<dbReference type="Proteomes" id="UP000569951">
    <property type="component" value="Unassembled WGS sequence"/>
</dbReference>
<accession>A0A841I185</accession>
<name>A0A841I185_9DEIO</name>
<keyword evidence="3" id="KW-1185">Reference proteome</keyword>
<dbReference type="EMBL" id="JACHHG010000011">
    <property type="protein sequence ID" value="MBB6099447.1"/>
    <property type="molecule type" value="Genomic_DNA"/>
</dbReference>
<keyword evidence="1" id="KW-1133">Transmembrane helix</keyword>
<evidence type="ECO:0000313" key="3">
    <source>
        <dbReference type="Proteomes" id="UP000569951"/>
    </source>
</evidence>
<proteinExistence type="predicted"/>